<protein>
    <recommendedName>
        <fullName evidence="10">Ig-like domain-containing protein</fullName>
    </recommendedName>
</protein>
<dbReference type="PROSITE" id="PS50835">
    <property type="entry name" value="IG_LIKE"/>
    <property type="match status" value="2"/>
</dbReference>
<feature type="domain" description="Ig-like" evidence="10">
    <location>
        <begin position="135"/>
        <end position="227"/>
    </location>
</feature>
<dbReference type="PANTHER" id="PTHR19433">
    <property type="entry name" value="T-CELL RECEPTOR ALPHA CHAIN V REGION-RELATED"/>
    <property type="match status" value="1"/>
</dbReference>
<dbReference type="PANTHER" id="PTHR19433:SF133">
    <property type="entry name" value="IMMUNE-TYPE RECEPTOR 5 PRECURSOR-RELATED"/>
    <property type="match status" value="1"/>
</dbReference>
<keyword evidence="8" id="KW-0812">Transmembrane</keyword>
<accession>A0A3Q3Q6J2</accession>
<keyword evidence="4" id="KW-0391">Immunity</keyword>
<evidence type="ECO:0000256" key="7">
    <source>
        <dbReference type="ARBA" id="ARBA00023180"/>
    </source>
</evidence>
<keyword evidence="6" id="KW-1015">Disulfide bond</keyword>
<dbReference type="InterPro" id="IPR013106">
    <property type="entry name" value="Ig_V-set"/>
</dbReference>
<feature type="signal peptide" evidence="9">
    <location>
        <begin position="1"/>
        <end position="17"/>
    </location>
</feature>
<dbReference type="GO" id="GO:0009617">
    <property type="term" value="P:response to bacterium"/>
    <property type="evidence" value="ECO:0007669"/>
    <property type="project" value="TreeGrafter"/>
</dbReference>
<organism evidence="11 12">
    <name type="scientific">Monopterus albus</name>
    <name type="common">Swamp eel</name>
    <dbReference type="NCBI Taxonomy" id="43700"/>
    <lineage>
        <taxon>Eukaryota</taxon>
        <taxon>Metazoa</taxon>
        <taxon>Chordata</taxon>
        <taxon>Craniata</taxon>
        <taxon>Vertebrata</taxon>
        <taxon>Euteleostomi</taxon>
        <taxon>Actinopterygii</taxon>
        <taxon>Neopterygii</taxon>
        <taxon>Teleostei</taxon>
        <taxon>Neoteleostei</taxon>
        <taxon>Acanthomorphata</taxon>
        <taxon>Anabantaria</taxon>
        <taxon>Synbranchiformes</taxon>
        <taxon>Synbranchidae</taxon>
        <taxon>Monopterus</taxon>
    </lineage>
</organism>
<keyword evidence="12" id="KW-1185">Reference proteome</keyword>
<evidence type="ECO:0000259" key="10">
    <source>
        <dbReference type="PROSITE" id="PS50835"/>
    </source>
</evidence>
<dbReference type="CDD" id="cd00099">
    <property type="entry name" value="IgV"/>
    <property type="match status" value="1"/>
</dbReference>
<dbReference type="AlphaFoldDB" id="A0A3Q3Q6J2"/>
<evidence type="ECO:0000256" key="2">
    <source>
        <dbReference type="ARBA" id="ARBA00022475"/>
    </source>
</evidence>
<dbReference type="Pfam" id="PF07686">
    <property type="entry name" value="V-set"/>
    <property type="match status" value="2"/>
</dbReference>
<keyword evidence="2" id="KW-1003">Cell membrane</keyword>
<feature type="domain" description="Ig-like" evidence="10">
    <location>
        <begin position="34"/>
        <end position="111"/>
    </location>
</feature>
<keyword evidence="7" id="KW-0325">Glycoprotein</keyword>
<dbReference type="SUPFAM" id="SSF48726">
    <property type="entry name" value="Immunoglobulin"/>
    <property type="match status" value="2"/>
</dbReference>
<keyword evidence="5 8" id="KW-0472">Membrane</keyword>
<dbReference type="GO" id="GO:0005886">
    <property type="term" value="C:plasma membrane"/>
    <property type="evidence" value="ECO:0007669"/>
    <property type="project" value="UniProtKB-SubCell"/>
</dbReference>
<dbReference type="InterPro" id="IPR013783">
    <property type="entry name" value="Ig-like_fold"/>
</dbReference>
<evidence type="ECO:0000256" key="3">
    <source>
        <dbReference type="ARBA" id="ARBA00022729"/>
    </source>
</evidence>
<dbReference type="InterPro" id="IPR003599">
    <property type="entry name" value="Ig_sub"/>
</dbReference>
<evidence type="ECO:0000256" key="1">
    <source>
        <dbReference type="ARBA" id="ARBA00004236"/>
    </source>
</evidence>
<dbReference type="STRING" id="43700.ENSMALP00000005545"/>
<proteinExistence type="predicted"/>
<evidence type="ECO:0000313" key="12">
    <source>
        <dbReference type="Proteomes" id="UP000261600"/>
    </source>
</evidence>
<dbReference type="Ensembl" id="ENSMALT00000005670.1">
    <property type="protein sequence ID" value="ENSMALP00000005545.1"/>
    <property type="gene ID" value="ENSMALG00000003984.1"/>
</dbReference>
<dbReference type="Gene3D" id="2.60.40.10">
    <property type="entry name" value="Immunoglobulins"/>
    <property type="match status" value="2"/>
</dbReference>
<evidence type="ECO:0000256" key="8">
    <source>
        <dbReference type="SAM" id="Phobius"/>
    </source>
</evidence>
<evidence type="ECO:0000256" key="5">
    <source>
        <dbReference type="ARBA" id="ARBA00023136"/>
    </source>
</evidence>
<evidence type="ECO:0000256" key="4">
    <source>
        <dbReference type="ARBA" id="ARBA00022859"/>
    </source>
</evidence>
<name>A0A3Q3Q6J2_MONAL</name>
<dbReference type="SMART" id="SM00409">
    <property type="entry name" value="IG"/>
    <property type="match status" value="2"/>
</dbReference>
<comment type="subcellular location">
    <subcellularLocation>
        <location evidence="1">Cell membrane</location>
    </subcellularLocation>
</comment>
<evidence type="ECO:0000256" key="9">
    <source>
        <dbReference type="SAM" id="SignalP"/>
    </source>
</evidence>
<feature type="chain" id="PRO_5018739762" description="Ig-like domain-containing protein" evidence="9">
    <location>
        <begin position="18"/>
        <end position="342"/>
    </location>
</feature>
<feature type="transmembrane region" description="Helical" evidence="8">
    <location>
        <begin position="257"/>
        <end position="279"/>
    </location>
</feature>
<dbReference type="InterPro" id="IPR052051">
    <property type="entry name" value="TCR_complex_component"/>
</dbReference>
<dbReference type="Proteomes" id="UP000261600">
    <property type="component" value="Unplaced"/>
</dbReference>
<dbReference type="InterPro" id="IPR007110">
    <property type="entry name" value="Ig-like_dom"/>
</dbReference>
<reference evidence="11" key="1">
    <citation type="submission" date="2025-08" db="UniProtKB">
        <authorList>
            <consortium name="Ensembl"/>
        </authorList>
    </citation>
    <scope>IDENTIFICATION</scope>
</reference>
<reference evidence="11" key="2">
    <citation type="submission" date="2025-09" db="UniProtKB">
        <authorList>
            <consortium name="Ensembl"/>
        </authorList>
    </citation>
    <scope>IDENTIFICATION</scope>
</reference>
<dbReference type="GO" id="GO:0002376">
    <property type="term" value="P:immune system process"/>
    <property type="evidence" value="ECO:0007669"/>
    <property type="project" value="UniProtKB-KW"/>
</dbReference>
<evidence type="ECO:0000256" key="6">
    <source>
        <dbReference type="ARBA" id="ARBA00023157"/>
    </source>
</evidence>
<dbReference type="InterPro" id="IPR036179">
    <property type="entry name" value="Ig-like_dom_sf"/>
</dbReference>
<sequence>MVVCLVNLSLLWCVCEADLNDISQPKSFQAVKLGDAVTIKCHIDSTARVRVWYKLTTGRRLQPVASTDMLYNLVTFKEQSEHYSVHSNSSSSHLSIYTTTWEDAGMYYCGVMILHDIQFGSGTYLMIKGAKMISDSVIQQPDSKSVQPGDSVTLSCSVHNNRCAAEHTGVMWLKNSDHSAPETIHSSENRNDSCQRSESGETTCEYNFVMRSQSSDDTGTYYCVVTSCGQMLFGNGTWINVQRDAALIKSDNLSPTVIALTLSTITFGLLTLLLGWTLCKNKKSPTAESRSSDVSLEGNQRGDAVIYAAVSAAPRSSSGRAAPMKYSESTVIYSDIRHCQQV</sequence>
<evidence type="ECO:0000313" key="11">
    <source>
        <dbReference type="Ensembl" id="ENSMALP00000005545.1"/>
    </source>
</evidence>
<keyword evidence="8" id="KW-1133">Transmembrane helix</keyword>
<keyword evidence="3 9" id="KW-0732">Signal</keyword>